<dbReference type="AlphaFoldDB" id="A0A099T2D1"/>
<accession>A0A099T2D1</accession>
<dbReference type="InterPro" id="IPR057736">
    <property type="entry name" value="SAF_PseI/NeuA/NeuB"/>
</dbReference>
<dbReference type="PANTHER" id="PTHR42966">
    <property type="entry name" value="N-ACETYLNEURAMINATE SYNTHASE"/>
    <property type="match status" value="1"/>
</dbReference>
<proteinExistence type="predicted"/>
<dbReference type="PANTHER" id="PTHR42966:SF1">
    <property type="entry name" value="SIALIC ACID SYNTHASE"/>
    <property type="match status" value="1"/>
</dbReference>
<comment type="caution">
    <text evidence="2">The sequence shown here is derived from an EMBL/GenBank/DDBJ whole genome shotgun (WGS) entry which is preliminary data.</text>
</comment>
<dbReference type="CDD" id="cd11615">
    <property type="entry name" value="SAF_NeuB_like"/>
    <property type="match status" value="1"/>
</dbReference>
<dbReference type="InterPro" id="IPR051690">
    <property type="entry name" value="PseI-like"/>
</dbReference>
<reference evidence="2 3" key="1">
    <citation type="submission" date="2014-09" db="EMBL/GenBank/DDBJ databases">
        <title>Draft genome sequence of an obligately methylotrophic methanogen, Methanococcoides methylutens, isolated from marine sediment.</title>
        <authorList>
            <person name="Guan Y."/>
            <person name="Ngugi D.K."/>
            <person name="Blom J."/>
            <person name="Ali S."/>
            <person name="Ferry J.G."/>
            <person name="Stingl U."/>
        </authorList>
    </citation>
    <scope>NUCLEOTIDE SEQUENCE [LARGE SCALE GENOMIC DNA]</scope>
    <source>
        <strain evidence="2 3">DSM 2657</strain>
    </source>
</reference>
<protein>
    <submittedName>
        <fullName evidence="2">Acetylneuraminic acid synthetase</fullName>
    </submittedName>
</protein>
<organism evidence="2 3">
    <name type="scientific">Methanococcoides methylutens</name>
    <dbReference type="NCBI Taxonomy" id="2226"/>
    <lineage>
        <taxon>Archaea</taxon>
        <taxon>Methanobacteriati</taxon>
        <taxon>Methanobacteriota</taxon>
        <taxon>Stenosarchaea group</taxon>
        <taxon>Methanomicrobia</taxon>
        <taxon>Methanosarcinales</taxon>
        <taxon>Methanosarcinaceae</taxon>
        <taxon>Methanococcoides</taxon>
    </lineage>
</organism>
<evidence type="ECO:0000313" key="2">
    <source>
        <dbReference type="EMBL" id="KGK98391.1"/>
    </source>
</evidence>
<dbReference type="EMBL" id="JRHO01000014">
    <property type="protein sequence ID" value="KGK98391.1"/>
    <property type="molecule type" value="Genomic_DNA"/>
</dbReference>
<evidence type="ECO:0000259" key="1">
    <source>
        <dbReference type="PROSITE" id="PS50844"/>
    </source>
</evidence>
<feature type="domain" description="AFP-like" evidence="1">
    <location>
        <begin position="295"/>
        <end position="350"/>
    </location>
</feature>
<dbReference type="Pfam" id="PF08666">
    <property type="entry name" value="SAF"/>
    <property type="match status" value="1"/>
</dbReference>
<dbReference type="InterPro" id="IPR006190">
    <property type="entry name" value="SAF_AFP_Neu5Ac"/>
</dbReference>
<sequence length="350" mass="39633">MEISETSKPFIIAEIGVNYYDIATKEDIDTLEAAKLMIKEAANAGADAVKFQTYKAEKLASKNSPAYWDRSEEATGSQYELFSKFDKFGLQEYKELADHCRTQGIIFLSTPFDFESADYLYDLMPLYKISSSDLTNLAFIEYIAKKGKAILLATGASTLGEIEEAANTVLKTGNKELCLMHCVLDYPTDYEDANLNMIKHLEAVFPDHLIGYSDHTRPDETMMTLTTAYLYGAKVIEKHFTLDKTLPGNDHYHAMDPDDLKMFVNNINLLQKISGQYYKHPLECEKESRKQARRSIVAKVSMKKGEILTREKVTFKRPGTGISPADLDKVLGREITKDILEDDLISWHKV</sequence>
<dbReference type="Gene3D" id="3.20.20.70">
    <property type="entry name" value="Aldolase class I"/>
    <property type="match status" value="1"/>
</dbReference>
<gene>
    <name evidence="2" type="ORF">LI82_11850</name>
</gene>
<name>A0A099T2D1_METMT</name>
<dbReference type="InterPro" id="IPR013132">
    <property type="entry name" value="PseI/NeuA/B-like_N"/>
</dbReference>
<keyword evidence="3" id="KW-1185">Reference proteome</keyword>
<dbReference type="Pfam" id="PF03102">
    <property type="entry name" value="NeuB"/>
    <property type="match status" value="1"/>
</dbReference>
<dbReference type="GO" id="GO:0016051">
    <property type="term" value="P:carbohydrate biosynthetic process"/>
    <property type="evidence" value="ECO:0007669"/>
    <property type="project" value="InterPro"/>
</dbReference>
<dbReference type="Proteomes" id="UP000029859">
    <property type="component" value="Unassembled WGS sequence"/>
</dbReference>
<dbReference type="InterPro" id="IPR013974">
    <property type="entry name" value="SAF"/>
</dbReference>
<dbReference type="SMART" id="SM00858">
    <property type="entry name" value="SAF"/>
    <property type="match status" value="1"/>
</dbReference>
<dbReference type="SUPFAM" id="SSF51569">
    <property type="entry name" value="Aldolase"/>
    <property type="match status" value="1"/>
</dbReference>
<dbReference type="SUPFAM" id="SSF51269">
    <property type="entry name" value="AFP III-like domain"/>
    <property type="match status" value="1"/>
</dbReference>
<dbReference type="InterPro" id="IPR036732">
    <property type="entry name" value="AFP_Neu5c_C_sf"/>
</dbReference>
<dbReference type="InterPro" id="IPR013785">
    <property type="entry name" value="Aldolase_TIM"/>
</dbReference>
<dbReference type="PROSITE" id="PS50844">
    <property type="entry name" value="AFP_LIKE"/>
    <property type="match status" value="1"/>
</dbReference>
<dbReference type="GO" id="GO:0047444">
    <property type="term" value="F:N-acylneuraminate-9-phosphate synthase activity"/>
    <property type="evidence" value="ECO:0007669"/>
    <property type="project" value="TreeGrafter"/>
</dbReference>
<dbReference type="Gene3D" id="3.90.1210.10">
    <property type="entry name" value="Antifreeze-like/N-acetylneuraminic acid synthase C-terminal domain"/>
    <property type="match status" value="1"/>
</dbReference>
<evidence type="ECO:0000313" key="3">
    <source>
        <dbReference type="Proteomes" id="UP000029859"/>
    </source>
</evidence>